<dbReference type="PANTHER" id="PTHR36304:SF4">
    <property type="entry name" value="DUF4388 DOMAIN-CONTAINING PROTEIN"/>
    <property type="match status" value="1"/>
</dbReference>
<accession>A0A0P9FJB9</accession>
<organism evidence="2 3">
    <name type="scientific">Kouleothrix aurantiaca</name>
    <dbReference type="NCBI Taxonomy" id="186479"/>
    <lineage>
        <taxon>Bacteria</taxon>
        <taxon>Bacillati</taxon>
        <taxon>Chloroflexota</taxon>
        <taxon>Chloroflexia</taxon>
        <taxon>Chloroflexales</taxon>
        <taxon>Roseiflexineae</taxon>
        <taxon>Roseiflexaceae</taxon>
        <taxon>Kouleothrix</taxon>
    </lineage>
</organism>
<evidence type="ECO:0000313" key="2">
    <source>
        <dbReference type="EMBL" id="KPV53219.1"/>
    </source>
</evidence>
<evidence type="ECO:0000313" key="3">
    <source>
        <dbReference type="Proteomes" id="UP000050509"/>
    </source>
</evidence>
<dbReference type="InterPro" id="IPR037257">
    <property type="entry name" value="T2SS_E_N_sf"/>
</dbReference>
<dbReference type="Proteomes" id="UP000050509">
    <property type="component" value="Unassembled WGS sequence"/>
</dbReference>
<dbReference type="Pfam" id="PF14332">
    <property type="entry name" value="DUF4388"/>
    <property type="match status" value="1"/>
</dbReference>
<sequence>MALVGNIRDFGLSDFLYLVDRGYKTGCLHLSRLDEEVSLYFDKGKLITAGRKELNASLADLLVSKNKLTAQQASEATEAQRNNGGANLSQILLQHEYISREDLQKVLQQHIEESVYLLFGWPDGEFRFEQNQRPELTAPIMPVPLPVEHLIMEGVRRIDEWGRIKDRIPSNDLVVKFVEQPGDKAKGVQLAPEEWRVFARINGKDTLAEIAQQTNLSEFDVSRIVYGFLTAGLVDVIKKPKPIPVTASGRPMAEAPKVKRGLVSRIINRIRGM</sequence>
<evidence type="ECO:0000259" key="1">
    <source>
        <dbReference type="Pfam" id="PF14332"/>
    </source>
</evidence>
<dbReference type="InterPro" id="IPR025497">
    <property type="entry name" value="PatA-like_N"/>
</dbReference>
<feature type="domain" description="PatA-like N-terminal" evidence="1">
    <location>
        <begin position="5"/>
        <end position="161"/>
    </location>
</feature>
<dbReference type="EMBL" id="LJCR01000312">
    <property type="protein sequence ID" value="KPV53219.1"/>
    <property type="molecule type" value="Genomic_DNA"/>
</dbReference>
<comment type="caution">
    <text evidence="2">The sequence shown here is derived from an EMBL/GenBank/DDBJ whole genome shotgun (WGS) entry which is preliminary data.</text>
</comment>
<dbReference type="PANTHER" id="PTHR36304">
    <property type="entry name" value="DOMAIN GTPASE-ACTIVATING PROTEIN, PUTATIVE-RELATED-RELATED"/>
    <property type="match status" value="1"/>
</dbReference>
<dbReference type="AlphaFoldDB" id="A0A0P9FJB9"/>
<name>A0A0P9FJB9_9CHLR</name>
<reference evidence="2 3" key="1">
    <citation type="submission" date="2015-09" db="EMBL/GenBank/DDBJ databases">
        <title>Draft genome sequence of Kouleothrix aurantiaca JCM 19913.</title>
        <authorList>
            <person name="Hemp J."/>
        </authorList>
    </citation>
    <scope>NUCLEOTIDE SEQUENCE [LARGE SCALE GENOMIC DNA]</scope>
    <source>
        <strain evidence="2 3">COM-B</strain>
    </source>
</reference>
<keyword evidence="3" id="KW-1185">Reference proteome</keyword>
<protein>
    <recommendedName>
        <fullName evidence="1">PatA-like N-terminal domain-containing protein</fullName>
    </recommendedName>
</protein>
<dbReference type="SUPFAM" id="SSF160246">
    <property type="entry name" value="EspE N-terminal domain-like"/>
    <property type="match status" value="1"/>
</dbReference>
<gene>
    <name evidence="2" type="ORF">SE17_10935</name>
</gene>
<proteinExistence type="predicted"/>